<evidence type="ECO:0000256" key="1">
    <source>
        <dbReference type="SAM" id="MobiDB-lite"/>
    </source>
</evidence>
<feature type="compositionally biased region" description="Basic residues" evidence="1">
    <location>
        <begin position="188"/>
        <end position="199"/>
    </location>
</feature>
<evidence type="ECO:0000313" key="3">
    <source>
        <dbReference type="Proteomes" id="UP000184363"/>
    </source>
</evidence>
<name>A0A1M6ZQA1_PSETH</name>
<evidence type="ECO:0000313" key="2">
    <source>
        <dbReference type="EMBL" id="SHL32525.1"/>
    </source>
</evidence>
<organism evidence="2 3">
    <name type="scientific">Pseudonocardia thermophila</name>
    <dbReference type="NCBI Taxonomy" id="1848"/>
    <lineage>
        <taxon>Bacteria</taxon>
        <taxon>Bacillati</taxon>
        <taxon>Actinomycetota</taxon>
        <taxon>Actinomycetes</taxon>
        <taxon>Pseudonocardiales</taxon>
        <taxon>Pseudonocardiaceae</taxon>
        <taxon>Pseudonocardia</taxon>
    </lineage>
</organism>
<gene>
    <name evidence="2" type="ORF">SAMN05443637_124102</name>
</gene>
<feature type="region of interest" description="Disordered" evidence="1">
    <location>
        <begin position="159"/>
        <end position="209"/>
    </location>
</feature>
<reference evidence="2 3" key="1">
    <citation type="submission" date="2016-11" db="EMBL/GenBank/DDBJ databases">
        <authorList>
            <person name="Jaros S."/>
            <person name="Januszkiewicz K."/>
            <person name="Wedrychowicz H."/>
        </authorList>
    </citation>
    <scope>NUCLEOTIDE SEQUENCE [LARGE SCALE GENOMIC DNA]</scope>
    <source>
        <strain evidence="2 3">DSM 43832</strain>
    </source>
</reference>
<dbReference type="AlphaFoldDB" id="A0A1M6ZQA1"/>
<accession>A0A1M6ZQA1</accession>
<dbReference type="Proteomes" id="UP000184363">
    <property type="component" value="Unassembled WGS sequence"/>
</dbReference>
<proteinExistence type="predicted"/>
<protein>
    <recommendedName>
        <fullName evidence="4">DinB superfamily protein</fullName>
    </recommendedName>
</protein>
<evidence type="ECO:0008006" key="4">
    <source>
        <dbReference type="Google" id="ProtNLM"/>
    </source>
</evidence>
<dbReference type="STRING" id="1848.SAMN05443637_124102"/>
<feature type="compositionally biased region" description="Polar residues" evidence="1">
    <location>
        <begin position="200"/>
        <end position="209"/>
    </location>
</feature>
<keyword evidence="3" id="KW-1185">Reference proteome</keyword>
<sequence>MRGPAHPVRAALGVGTCEPGCLTRPGSDLMRWQFEFAWSLAEFHLDRLVAEDSLWEPAPLTWTVRQGRDGYWIPDWADQEPDAASVPTTCWVTWHIGWWSGVALDHAQGRPPREREAVIWPGPAAAVGWLRARCVGSCRDRGGRRPVREVRSADEALARHGRGRPGRLGSGGHRAGERPGAPSSPARKACHVPRRRHGARTSTTERMNP</sequence>
<dbReference type="EMBL" id="FRAP01000024">
    <property type="protein sequence ID" value="SHL32525.1"/>
    <property type="molecule type" value="Genomic_DNA"/>
</dbReference>